<comment type="caution">
    <text evidence="14">The sequence shown here is derived from an EMBL/GenBank/DDBJ whole genome shotgun (WGS) entry which is preliminary data.</text>
</comment>
<dbReference type="AlphaFoldDB" id="A0A4Y9QR00"/>
<dbReference type="Pfam" id="PF05222">
    <property type="entry name" value="AlaDh_PNT_N"/>
    <property type="match status" value="1"/>
</dbReference>
<evidence type="ECO:0000313" key="15">
    <source>
        <dbReference type="Proteomes" id="UP000297647"/>
    </source>
</evidence>
<dbReference type="GO" id="GO:0050661">
    <property type="term" value="F:NADP binding"/>
    <property type="evidence" value="ECO:0007669"/>
    <property type="project" value="TreeGrafter"/>
</dbReference>
<reference evidence="14 15" key="1">
    <citation type="submission" date="2019-03" db="EMBL/GenBank/DDBJ databases">
        <title>Algoriphagus sp. nov, a new strain isolated from root system soil of mangrove plant Kandelia.</title>
        <authorList>
            <person name="Yin Q."/>
            <person name="Wang K."/>
            <person name="Song Z."/>
        </authorList>
    </citation>
    <scope>NUCLEOTIDE SEQUENCE [LARGE SCALE GENOMIC DNA]</scope>
    <source>
        <strain evidence="14 15">XY-J91</strain>
    </source>
</reference>
<dbReference type="OrthoDB" id="9804592at2"/>
<evidence type="ECO:0000256" key="2">
    <source>
        <dbReference type="ARBA" id="ARBA00005689"/>
    </source>
</evidence>
<dbReference type="RefSeq" id="WP_135074221.1">
    <property type="nucleotide sequence ID" value="NZ_SPSB01000003.1"/>
</dbReference>
<keyword evidence="6" id="KW-1278">Translocase</keyword>
<dbReference type="SMART" id="SM01002">
    <property type="entry name" value="AlaDh_PNT_C"/>
    <property type="match status" value="1"/>
</dbReference>
<dbReference type="EMBL" id="SPSB01000003">
    <property type="protein sequence ID" value="TFV94667.1"/>
    <property type="molecule type" value="Genomic_DNA"/>
</dbReference>
<dbReference type="EC" id="7.1.1.1" evidence="3"/>
<keyword evidence="15" id="KW-1185">Reference proteome</keyword>
<feature type="domain" description="Alanine dehydrogenase/pyridine nucleotide transhydrogenase N-terminal" evidence="13">
    <location>
        <begin position="4"/>
        <end position="136"/>
    </location>
</feature>
<protein>
    <recommendedName>
        <fullName evidence="9">NAD(P) transhydrogenase subunit alpha part 1</fullName>
        <ecNumber evidence="3">7.1.1.1</ecNumber>
    </recommendedName>
    <alternativeName>
        <fullName evidence="11">Nicotinamide nucleotide transhydrogenase subunit alpha 1</fullName>
    </alternativeName>
    <alternativeName>
        <fullName evidence="10">Pyridine nucleotide transhydrogenase subunit alpha 1</fullName>
    </alternativeName>
</protein>
<dbReference type="InterPro" id="IPR007886">
    <property type="entry name" value="AlaDH/PNT_N"/>
</dbReference>
<evidence type="ECO:0000313" key="14">
    <source>
        <dbReference type="EMBL" id="TFV94667.1"/>
    </source>
</evidence>
<comment type="function">
    <text evidence="1">The transhydrogenation between NADH and NADP is coupled to respiration and ATP hydrolysis and functions as a proton pump across the membrane.</text>
</comment>
<dbReference type="InterPro" id="IPR008143">
    <property type="entry name" value="Ala_DH/PNT_CS2"/>
</dbReference>
<dbReference type="SMART" id="SM01003">
    <property type="entry name" value="AlaDh_PNT_N"/>
    <property type="match status" value="1"/>
</dbReference>
<dbReference type="SUPFAM" id="SSF51735">
    <property type="entry name" value="NAD(P)-binding Rossmann-fold domains"/>
    <property type="match status" value="1"/>
</dbReference>
<dbReference type="CDD" id="cd05304">
    <property type="entry name" value="Rubrum_tdh"/>
    <property type="match status" value="1"/>
</dbReference>
<keyword evidence="14" id="KW-0560">Oxidoreductase</keyword>
<keyword evidence="4" id="KW-0547">Nucleotide-binding</keyword>
<keyword evidence="7" id="KW-0520">NAD</keyword>
<evidence type="ECO:0000256" key="10">
    <source>
        <dbReference type="ARBA" id="ARBA00076996"/>
    </source>
</evidence>
<dbReference type="GO" id="GO:0006740">
    <property type="term" value="P:NADPH regeneration"/>
    <property type="evidence" value="ECO:0007669"/>
    <property type="project" value="TreeGrafter"/>
</dbReference>
<dbReference type="Pfam" id="PF01262">
    <property type="entry name" value="AlaDh_PNT_C"/>
    <property type="match status" value="1"/>
</dbReference>
<evidence type="ECO:0000259" key="12">
    <source>
        <dbReference type="SMART" id="SM01002"/>
    </source>
</evidence>
<comment type="catalytic activity">
    <reaction evidence="8">
        <text>NAD(+) + NADPH + H(+)(in) = NADH + NADP(+) + H(+)(out)</text>
        <dbReference type="Rhea" id="RHEA:47992"/>
        <dbReference type="ChEBI" id="CHEBI:15378"/>
        <dbReference type="ChEBI" id="CHEBI:57540"/>
        <dbReference type="ChEBI" id="CHEBI:57783"/>
        <dbReference type="ChEBI" id="CHEBI:57945"/>
        <dbReference type="ChEBI" id="CHEBI:58349"/>
        <dbReference type="EC" id="7.1.1.1"/>
    </reaction>
</comment>
<feature type="domain" description="Alanine dehydrogenase/pyridine nucleotide transhydrogenase NAD(H)-binding" evidence="12">
    <location>
        <begin position="145"/>
        <end position="309"/>
    </location>
</feature>
<proteinExistence type="inferred from homology"/>
<evidence type="ECO:0000256" key="9">
    <source>
        <dbReference type="ARBA" id="ARBA00071353"/>
    </source>
</evidence>
<dbReference type="FunFam" id="3.40.50.720:FF:000188">
    <property type="entry name" value="NAD(P) transhydrogenase alpha subunit 1"/>
    <property type="match status" value="1"/>
</dbReference>
<dbReference type="PANTHER" id="PTHR10160:SF19">
    <property type="entry name" value="PROTON-TRANSLOCATING NAD(P)(+) TRANSHYDROGENASE"/>
    <property type="match status" value="1"/>
</dbReference>
<evidence type="ECO:0000256" key="8">
    <source>
        <dbReference type="ARBA" id="ARBA00048202"/>
    </source>
</evidence>
<dbReference type="Proteomes" id="UP000297647">
    <property type="component" value="Unassembled WGS sequence"/>
</dbReference>
<dbReference type="Gene3D" id="3.40.50.720">
    <property type="entry name" value="NAD(P)-binding Rossmann-like Domain"/>
    <property type="match status" value="2"/>
</dbReference>
<evidence type="ECO:0000256" key="1">
    <source>
        <dbReference type="ARBA" id="ARBA00003943"/>
    </source>
</evidence>
<dbReference type="GO" id="GO:0005886">
    <property type="term" value="C:plasma membrane"/>
    <property type="evidence" value="ECO:0007669"/>
    <property type="project" value="TreeGrafter"/>
</dbReference>
<dbReference type="PROSITE" id="PS00837">
    <property type="entry name" value="ALADH_PNT_2"/>
    <property type="match status" value="1"/>
</dbReference>
<accession>A0A4Y9QR00</accession>
<keyword evidence="5" id="KW-0521">NADP</keyword>
<evidence type="ECO:0000256" key="11">
    <source>
        <dbReference type="ARBA" id="ARBA00084087"/>
    </source>
</evidence>
<name>A0A4Y9QR00_9BACT</name>
<evidence type="ECO:0000256" key="4">
    <source>
        <dbReference type="ARBA" id="ARBA00022741"/>
    </source>
</evidence>
<evidence type="ECO:0000256" key="7">
    <source>
        <dbReference type="ARBA" id="ARBA00023027"/>
    </source>
</evidence>
<dbReference type="InterPro" id="IPR036291">
    <property type="entry name" value="NAD(P)-bd_dom_sf"/>
</dbReference>
<gene>
    <name evidence="14" type="ORF">E4S40_11710</name>
</gene>
<dbReference type="SUPFAM" id="SSF52283">
    <property type="entry name" value="Formate/glycerate dehydrogenase catalytic domain-like"/>
    <property type="match status" value="1"/>
</dbReference>
<dbReference type="InterPro" id="IPR007698">
    <property type="entry name" value="AlaDH/PNT_NAD(H)-bd"/>
</dbReference>
<dbReference type="GO" id="GO:0008750">
    <property type="term" value="F:proton-translocating NAD(P)+ transhydrogenase activity"/>
    <property type="evidence" value="ECO:0007669"/>
    <property type="project" value="UniProtKB-EC"/>
</dbReference>
<evidence type="ECO:0000259" key="13">
    <source>
        <dbReference type="SMART" id="SM01003"/>
    </source>
</evidence>
<evidence type="ECO:0000256" key="6">
    <source>
        <dbReference type="ARBA" id="ARBA00022967"/>
    </source>
</evidence>
<dbReference type="PANTHER" id="PTHR10160">
    <property type="entry name" value="NAD(P) TRANSHYDROGENASE"/>
    <property type="match status" value="1"/>
</dbReference>
<comment type="similarity">
    <text evidence="2">Belongs to the AlaDH/PNT family.</text>
</comment>
<dbReference type="NCBIfam" id="NF006942">
    <property type="entry name" value="PRK09424.1"/>
    <property type="match status" value="1"/>
</dbReference>
<sequence length="379" mass="40582">MTIGLLKEPEGENRVALLPESAKTLIQLQVEILVETHAGEAAFASDADYEAVGGKIALRKDALKADLILGINPPTEEEQQELQAGQVLVCLFQPLSNKELVDRFLSQKLTTFSMDNVPRTTRAQAMDVLSSMATVAGYKAVLLAASNSPRFFPMFMTAAGSIVPSKLLVLGAGVAGLQAIATARRLGAVVEAFDVRAAAEEEVKSLGAKFVKVEGAKDEASAGGYAVEQTEEYKAKQQALIQEHAKKSNIIICTAQIPGRKAPVLITKETVEAMAPGSVIVDLAASTGGNCELTENNQITHIHGVTIIGDSNLSSSMPMDASKMYGKNMVNFLKLLIDKEGNLLLNWEDDIIQNTCVTHDGAIRSERVKNILYPSETTA</sequence>
<organism evidence="14 15">
    <name type="scientific">Algoriphagus kandeliae</name>
    <dbReference type="NCBI Taxonomy" id="2562278"/>
    <lineage>
        <taxon>Bacteria</taxon>
        <taxon>Pseudomonadati</taxon>
        <taxon>Bacteroidota</taxon>
        <taxon>Cytophagia</taxon>
        <taxon>Cytophagales</taxon>
        <taxon>Cyclobacteriaceae</taxon>
        <taxon>Algoriphagus</taxon>
    </lineage>
</organism>
<evidence type="ECO:0000256" key="3">
    <source>
        <dbReference type="ARBA" id="ARBA00012943"/>
    </source>
</evidence>
<evidence type="ECO:0000256" key="5">
    <source>
        <dbReference type="ARBA" id="ARBA00022857"/>
    </source>
</evidence>
<dbReference type="GO" id="GO:0016491">
    <property type="term" value="F:oxidoreductase activity"/>
    <property type="evidence" value="ECO:0007669"/>
    <property type="project" value="UniProtKB-KW"/>
</dbReference>